<proteinExistence type="predicted"/>
<name>A0A645DJC7_9ZZZZ</name>
<dbReference type="AlphaFoldDB" id="A0A645DJC7"/>
<dbReference type="EMBL" id="VSSQ01036958">
    <property type="protein sequence ID" value="MPM89554.1"/>
    <property type="molecule type" value="Genomic_DNA"/>
</dbReference>
<accession>A0A645DJC7</accession>
<comment type="caution">
    <text evidence="2">The sequence shown here is derived from an EMBL/GenBank/DDBJ whole genome shotgun (WGS) entry which is preliminary data.</text>
</comment>
<organism evidence="2">
    <name type="scientific">bioreactor metagenome</name>
    <dbReference type="NCBI Taxonomy" id="1076179"/>
    <lineage>
        <taxon>unclassified sequences</taxon>
        <taxon>metagenomes</taxon>
        <taxon>ecological metagenomes</taxon>
    </lineage>
</organism>
<gene>
    <name evidence="2" type="ORF">SDC9_136663</name>
</gene>
<protein>
    <submittedName>
        <fullName evidence="2">Uncharacterized protein</fullName>
    </submittedName>
</protein>
<evidence type="ECO:0000256" key="1">
    <source>
        <dbReference type="SAM" id="MobiDB-lite"/>
    </source>
</evidence>
<reference evidence="2" key="1">
    <citation type="submission" date="2019-08" db="EMBL/GenBank/DDBJ databases">
        <authorList>
            <person name="Kucharzyk K."/>
            <person name="Murdoch R.W."/>
            <person name="Higgins S."/>
            <person name="Loffler F."/>
        </authorList>
    </citation>
    <scope>NUCLEOTIDE SEQUENCE</scope>
</reference>
<feature type="compositionally biased region" description="Basic and acidic residues" evidence="1">
    <location>
        <begin position="1"/>
        <end position="22"/>
    </location>
</feature>
<feature type="region of interest" description="Disordered" evidence="1">
    <location>
        <begin position="1"/>
        <end position="42"/>
    </location>
</feature>
<sequence>MGDPADTQRDRHPDDHLHHEPDLVPLYRHPLPDGDKTASVAGDRDAGDVLRLFGAGADMVPLFRPSAYLYVAAGVAAARAGSWGGHRRRAEVDTAAGARRLAAAGRASLPRRRAAPREAALTRRGA</sequence>
<feature type="compositionally biased region" description="Basic and acidic residues" evidence="1">
    <location>
        <begin position="30"/>
        <end position="42"/>
    </location>
</feature>
<feature type="compositionally biased region" description="Low complexity" evidence="1">
    <location>
        <begin position="117"/>
        <end position="126"/>
    </location>
</feature>
<feature type="region of interest" description="Disordered" evidence="1">
    <location>
        <begin position="103"/>
        <end position="126"/>
    </location>
</feature>
<evidence type="ECO:0000313" key="2">
    <source>
        <dbReference type="EMBL" id="MPM89554.1"/>
    </source>
</evidence>